<comment type="subcellular location">
    <subcellularLocation>
        <location evidence="2">Membrane</location>
        <topology evidence="2">Multi-pass membrane protein</topology>
    </subcellularLocation>
</comment>
<dbReference type="SMART" id="SM00228">
    <property type="entry name" value="PDZ"/>
    <property type="match status" value="1"/>
</dbReference>
<evidence type="ECO:0000256" key="1">
    <source>
        <dbReference type="ARBA" id="ARBA00001947"/>
    </source>
</evidence>
<evidence type="ECO:0000256" key="8">
    <source>
        <dbReference type="ARBA" id="ARBA00022989"/>
    </source>
</evidence>
<keyword evidence="6" id="KW-0378">Hydrolase</keyword>
<dbReference type="CDD" id="cd06163">
    <property type="entry name" value="S2P-M50_PDZ_RseP-like"/>
    <property type="match status" value="1"/>
</dbReference>
<dbReference type="PROSITE" id="PS50106">
    <property type="entry name" value="PDZ"/>
    <property type="match status" value="1"/>
</dbReference>
<evidence type="ECO:0000256" key="5">
    <source>
        <dbReference type="ARBA" id="ARBA00022692"/>
    </source>
</evidence>
<name>A0AAU8A9J5_9FIRM</name>
<keyword evidence="5 11" id="KW-0812">Transmembrane</keyword>
<dbReference type="Gene3D" id="2.30.42.10">
    <property type="match status" value="1"/>
</dbReference>
<organism evidence="13">
    <name type="scientific">Christensenella massiliensis</name>
    <dbReference type="NCBI Taxonomy" id="1805714"/>
    <lineage>
        <taxon>Bacteria</taxon>
        <taxon>Bacillati</taxon>
        <taxon>Bacillota</taxon>
        <taxon>Clostridia</taxon>
        <taxon>Christensenellales</taxon>
        <taxon>Christensenellaceae</taxon>
        <taxon>Christensenella</taxon>
    </lineage>
</organism>
<dbReference type="Pfam" id="PF17820">
    <property type="entry name" value="PDZ_6"/>
    <property type="match status" value="1"/>
</dbReference>
<dbReference type="InterPro" id="IPR004387">
    <property type="entry name" value="Pept_M50_Zn"/>
</dbReference>
<evidence type="ECO:0000256" key="9">
    <source>
        <dbReference type="ARBA" id="ARBA00023049"/>
    </source>
</evidence>
<sequence>MQVIISIIVTLLVLTALVVAHEFGHYIVAKKRGIKVTEFAIGFGPKLIKWHRGETEFSIRPFFIGGYNKFADDEEHEPVPGDFRAASLKSRFLVIIAGPLMNVILAVVLAAVYLMSVGTVLPKVVAVDAGSPAYEAGVQAGDVIKSMDGISIDFTNDLTTAMTAPQGDSLELVVQRDGETLRFSVPYEDETVDGRKVTGFTMGGENGWQEVRYNFFEAVGLSFKWLFLITQQMLSALGQLFFMGQGVQNMSGIVGVATVVGQAAMIGFEPVLYLTALLSINLAIVNLLPIPALDGGKIVLYAVEGIRKRPASPRVEGALNLGGMILIFGLAIFLVFQDIQRLIL</sequence>
<dbReference type="GO" id="GO:0004222">
    <property type="term" value="F:metalloendopeptidase activity"/>
    <property type="evidence" value="ECO:0007669"/>
    <property type="project" value="InterPro"/>
</dbReference>
<gene>
    <name evidence="13" type="ORF">PUP29_02205</name>
</gene>
<feature type="domain" description="PDZ" evidence="12">
    <location>
        <begin position="124"/>
        <end position="178"/>
    </location>
</feature>
<dbReference type="GO" id="GO:0016020">
    <property type="term" value="C:membrane"/>
    <property type="evidence" value="ECO:0007669"/>
    <property type="project" value="UniProtKB-SubCell"/>
</dbReference>
<accession>A0AAU8A9J5</accession>
<dbReference type="InterPro" id="IPR001478">
    <property type="entry name" value="PDZ"/>
</dbReference>
<keyword evidence="4" id="KW-0645">Protease</keyword>
<dbReference type="Pfam" id="PF02163">
    <property type="entry name" value="Peptidase_M50"/>
    <property type="match status" value="1"/>
</dbReference>
<feature type="transmembrane region" description="Helical" evidence="11">
    <location>
        <begin position="317"/>
        <end position="336"/>
    </location>
</feature>
<keyword evidence="10 11" id="KW-0472">Membrane</keyword>
<dbReference type="PANTHER" id="PTHR42837:SF2">
    <property type="entry name" value="MEMBRANE METALLOPROTEASE ARASP2, CHLOROPLASTIC-RELATED"/>
    <property type="match status" value="1"/>
</dbReference>
<dbReference type="InterPro" id="IPR008915">
    <property type="entry name" value="Peptidase_M50"/>
</dbReference>
<evidence type="ECO:0000256" key="4">
    <source>
        <dbReference type="ARBA" id="ARBA00022670"/>
    </source>
</evidence>
<evidence type="ECO:0000256" key="10">
    <source>
        <dbReference type="ARBA" id="ARBA00023136"/>
    </source>
</evidence>
<protein>
    <submittedName>
        <fullName evidence="13">M50 family metallopeptidase</fullName>
    </submittedName>
</protein>
<feature type="transmembrane region" description="Helical" evidence="11">
    <location>
        <begin position="271"/>
        <end position="290"/>
    </location>
</feature>
<proteinExistence type="inferred from homology"/>
<keyword evidence="7" id="KW-0862">Zinc</keyword>
<dbReference type="PANTHER" id="PTHR42837">
    <property type="entry name" value="REGULATOR OF SIGMA-E PROTEASE RSEP"/>
    <property type="match status" value="1"/>
</dbReference>
<evidence type="ECO:0000256" key="3">
    <source>
        <dbReference type="ARBA" id="ARBA00007931"/>
    </source>
</evidence>
<dbReference type="InterPro" id="IPR036034">
    <property type="entry name" value="PDZ_sf"/>
</dbReference>
<dbReference type="InterPro" id="IPR041489">
    <property type="entry name" value="PDZ_6"/>
</dbReference>
<evidence type="ECO:0000259" key="12">
    <source>
        <dbReference type="PROSITE" id="PS50106"/>
    </source>
</evidence>
<dbReference type="GO" id="GO:0006508">
    <property type="term" value="P:proteolysis"/>
    <property type="evidence" value="ECO:0007669"/>
    <property type="project" value="UniProtKB-KW"/>
</dbReference>
<comment type="cofactor">
    <cofactor evidence="1">
        <name>Zn(2+)</name>
        <dbReference type="ChEBI" id="CHEBI:29105"/>
    </cofactor>
</comment>
<evidence type="ECO:0000256" key="6">
    <source>
        <dbReference type="ARBA" id="ARBA00022801"/>
    </source>
</evidence>
<evidence type="ECO:0000256" key="11">
    <source>
        <dbReference type="SAM" id="Phobius"/>
    </source>
</evidence>
<evidence type="ECO:0000256" key="7">
    <source>
        <dbReference type="ARBA" id="ARBA00022833"/>
    </source>
</evidence>
<keyword evidence="8 11" id="KW-1133">Transmembrane helix</keyword>
<comment type="similarity">
    <text evidence="3">Belongs to the peptidase M50B family.</text>
</comment>
<dbReference type="RefSeq" id="WP_353423741.1">
    <property type="nucleotide sequence ID" value="NZ_CP117826.1"/>
</dbReference>
<keyword evidence="9" id="KW-0482">Metalloprotease</keyword>
<evidence type="ECO:0000256" key="2">
    <source>
        <dbReference type="ARBA" id="ARBA00004141"/>
    </source>
</evidence>
<reference evidence="13" key="1">
    <citation type="submission" date="2023-02" db="EMBL/GenBank/DDBJ databases">
        <title>Gut commensal Christensenella minuta modulates host metabolism via a new class of secondary bile acids.</title>
        <authorList>
            <person name="Liu C."/>
        </authorList>
    </citation>
    <scope>NUCLEOTIDE SEQUENCE</scope>
    <source>
        <strain evidence="13">CA70</strain>
    </source>
</reference>
<evidence type="ECO:0000313" key="13">
    <source>
        <dbReference type="EMBL" id="XCC62758.1"/>
    </source>
</evidence>
<dbReference type="AlphaFoldDB" id="A0AAU8A9J5"/>
<feature type="transmembrane region" description="Helical" evidence="11">
    <location>
        <begin position="92"/>
        <end position="114"/>
    </location>
</feature>
<dbReference type="SUPFAM" id="SSF50156">
    <property type="entry name" value="PDZ domain-like"/>
    <property type="match status" value="1"/>
</dbReference>
<dbReference type="EMBL" id="CP117826">
    <property type="protein sequence ID" value="XCC62758.1"/>
    <property type="molecule type" value="Genomic_DNA"/>
</dbReference>